<comment type="caution">
    <text evidence="1">The sequence shown here is derived from an EMBL/GenBank/DDBJ whole genome shotgun (WGS) entry which is preliminary data.</text>
</comment>
<organism evidence="1 2">
    <name type="scientific">Streptomyces roseolus</name>
    <dbReference type="NCBI Taxonomy" id="67358"/>
    <lineage>
        <taxon>Bacteria</taxon>
        <taxon>Bacillati</taxon>
        <taxon>Actinomycetota</taxon>
        <taxon>Actinomycetes</taxon>
        <taxon>Kitasatosporales</taxon>
        <taxon>Streptomycetaceae</taxon>
        <taxon>Streptomyces</taxon>
    </lineage>
</organism>
<evidence type="ECO:0000313" key="2">
    <source>
        <dbReference type="Proteomes" id="UP001278571"/>
    </source>
</evidence>
<gene>
    <name evidence="1" type="ORF">R2363_06900</name>
</gene>
<proteinExistence type="predicted"/>
<keyword evidence="2" id="KW-1185">Reference proteome</keyword>
<dbReference type="Proteomes" id="UP001278571">
    <property type="component" value="Unassembled WGS sequence"/>
</dbReference>
<reference evidence="1 2" key="1">
    <citation type="submission" date="2023-10" db="EMBL/GenBank/DDBJ databases">
        <authorList>
            <person name="Wang X.X."/>
        </authorList>
    </citation>
    <scope>NUCLEOTIDE SEQUENCE [LARGE SCALE GENOMIC DNA]</scope>
    <source>
        <strain evidence="1 2">NBRC 12816</strain>
    </source>
</reference>
<sequence length="369" mass="40136">MNPDLFTRVDMDAALGLAGPDSQAVPVPGAVVVVGPSSTVIIADPSATTASSGVWSDQEFRLVGPTPTTVTSRLMGSLPFTGASTSPQPPVHLFVRLDGSGLYLGTIQVSWCEASEDVLLRCHLRINPPLSREVLAWVRPTATDPPLPGVDWLGDVQTNTGQALKSFLTNWYPATRPQEPVASMPDSIPRALAHFYHLAVQRPAVLGRHNRIKPINEIRPDRSAQYLVFGVECQGGWTWAIPWEPGSIDTDPTVWFEDSHPVPEQEPLSRFLLQFSLHEAAISAEYQASCGNLSRDFLPALEGCLQRVPLRPFLWPADAPTDFLVGRGLVASIGPSWEEGKIDVWIGAPHRSALKPLAQLGIPWGRFDG</sequence>
<protein>
    <submittedName>
        <fullName evidence="1">Uncharacterized protein</fullName>
    </submittedName>
</protein>
<dbReference type="RefSeq" id="WP_319008427.1">
    <property type="nucleotide sequence ID" value="NZ_JAWJZF010000279.1"/>
</dbReference>
<accession>A0ABU4K387</accession>
<evidence type="ECO:0000313" key="1">
    <source>
        <dbReference type="EMBL" id="MDX2291895.1"/>
    </source>
</evidence>
<dbReference type="EMBL" id="JAWJZF010000279">
    <property type="protein sequence ID" value="MDX2291895.1"/>
    <property type="molecule type" value="Genomic_DNA"/>
</dbReference>
<name>A0ABU4K387_9ACTN</name>